<feature type="domain" description="Cytokine receptor-like factor 2-like D1" evidence="16">
    <location>
        <begin position="39"/>
        <end position="89"/>
    </location>
</feature>
<feature type="region of interest" description="Disordered" evidence="13">
    <location>
        <begin position="324"/>
        <end position="355"/>
    </location>
</feature>
<sequence>MRQQLRPWAAATVLLLGDLVASRDAAGAAGEGLQVHITCFNFETVQVTWNATGHPGTNLTFFYTFTRGAGHRPCTNYTLWRGHTSGCLLAARDDILYFSIRNGSRLLVSRSQWLSDYLKPGSPKDVHFRWLQEDVLVTCSDLPYGGLLYEVQYRSRFDAEWESREATTCNVTVGGLDTQKCYSFRTRVKTTEDQYGPHATPSDWSQVTHWQRAELRDSCEEEPGPRRTRFPKFILISSSVTLLTLCLLLLSLWRLQRVKKLLVPSVPDPKGKFPGLFEQHQGNFQAWIADTQNVVVPLAKAGGLEPETPPEEALLIHLLKTEPEAPASSGPACLQTGEEEAPGGSPQLPPQAPQGGDTVFLGDFAFVMSDNSYMML</sequence>
<dbReference type="GO" id="GO:0004896">
    <property type="term" value="F:cytokine receptor activity"/>
    <property type="evidence" value="ECO:0007669"/>
    <property type="project" value="TreeGrafter"/>
</dbReference>
<keyword evidence="8" id="KW-0675">Receptor</keyword>
<keyword evidence="3 14" id="KW-0812">Transmembrane</keyword>
<evidence type="ECO:0000256" key="13">
    <source>
        <dbReference type="SAM" id="MobiDB-lite"/>
    </source>
</evidence>
<keyword evidence="6 14" id="KW-0472">Membrane</keyword>
<evidence type="ECO:0000256" key="8">
    <source>
        <dbReference type="ARBA" id="ARBA00023170"/>
    </source>
</evidence>
<dbReference type="InterPro" id="IPR003961">
    <property type="entry name" value="FN3_dom"/>
</dbReference>
<dbReference type="Proteomes" id="UP000662637">
    <property type="component" value="Unassembled WGS sequence"/>
</dbReference>
<dbReference type="FunFam" id="2.60.40.10:FF:001547">
    <property type="entry name" value="Cytokine receptor-like factor 2"/>
    <property type="match status" value="1"/>
</dbReference>
<dbReference type="CDD" id="cd00063">
    <property type="entry name" value="FN3"/>
    <property type="match status" value="1"/>
</dbReference>
<evidence type="ECO:0000256" key="14">
    <source>
        <dbReference type="SAM" id="Phobius"/>
    </source>
</evidence>
<dbReference type="InterPro" id="IPR048648">
    <property type="entry name" value="CRLF2-like_D2"/>
</dbReference>
<keyword evidence="5 14" id="KW-1133">Transmembrane helix</keyword>
<dbReference type="PANTHER" id="PTHR23037">
    <property type="entry name" value="CYTOKINE RECEPTOR"/>
    <property type="match status" value="1"/>
</dbReference>
<evidence type="ECO:0000256" key="11">
    <source>
        <dbReference type="ARBA" id="ARBA00068087"/>
    </source>
</evidence>
<evidence type="ECO:0000256" key="6">
    <source>
        <dbReference type="ARBA" id="ARBA00023136"/>
    </source>
</evidence>
<evidence type="ECO:0000256" key="1">
    <source>
        <dbReference type="ARBA" id="ARBA00004479"/>
    </source>
</evidence>
<dbReference type="EMBL" id="WJEC01008653">
    <property type="protein sequence ID" value="KAF7461279.1"/>
    <property type="molecule type" value="Genomic_DNA"/>
</dbReference>
<dbReference type="AlphaFoldDB" id="A0A834UJM0"/>
<dbReference type="Gene3D" id="2.60.40.10">
    <property type="entry name" value="Immunoglobulins"/>
    <property type="match status" value="2"/>
</dbReference>
<feature type="transmembrane region" description="Helical" evidence="14">
    <location>
        <begin position="233"/>
        <end position="253"/>
    </location>
</feature>
<comment type="caution">
    <text evidence="18">The sequence shown here is derived from an EMBL/GenBank/DDBJ whole genome shotgun (WGS) entry which is preliminary data.</text>
</comment>
<evidence type="ECO:0000259" key="16">
    <source>
        <dbReference type="Pfam" id="PF21604"/>
    </source>
</evidence>
<evidence type="ECO:0000256" key="4">
    <source>
        <dbReference type="ARBA" id="ARBA00022729"/>
    </source>
</evidence>
<evidence type="ECO:0000259" key="17">
    <source>
        <dbReference type="Pfam" id="PF21605"/>
    </source>
</evidence>
<comment type="subcellular location">
    <subcellularLocation>
        <location evidence="1">Membrane</location>
        <topology evidence="1">Single-pass type I membrane protein</topology>
    </subcellularLocation>
</comment>
<evidence type="ECO:0000256" key="15">
    <source>
        <dbReference type="SAM" id="SignalP"/>
    </source>
</evidence>
<dbReference type="SUPFAM" id="SSF49265">
    <property type="entry name" value="Fibronectin type III"/>
    <property type="match status" value="2"/>
</dbReference>
<name>A0A834UJM0_MARMO</name>
<feature type="chain" id="PRO_5032809443" description="Cytokine receptor-like factor 2" evidence="15">
    <location>
        <begin position="26"/>
        <end position="376"/>
    </location>
</feature>
<keyword evidence="9" id="KW-0325">Glycoprotein</keyword>
<dbReference type="InterPro" id="IPR013783">
    <property type="entry name" value="Ig-like_fold"/>
</dbReference>
<evidence type="ECO:0000256" key="5">
    <source>
        <dbReference type="ARBA" id="ARBA00022989"/>
    </source>
</evidence>
<protein>
    <recommendedName>
        <fullName evidence="11">Cytokine receptor-like factor 2</fullName>
    </recommendedName>
    <alternativeName>
        <fullName evidence="12">Thymic stromal lymphopoietin protein receptor</fullName>
    </alternativeName>
</protein>
<evidence type="ECO:0000256" key="10">
    <source>
        <dbReference type="ARBA" id="ARBA00058201"/>
    </source>
</evidence>
<evidence type="ECO:0000256" key="9">
    <source>
        <dbReference type="ARBA" id="ARBA00023180"/>
    </source>
</evidence>
<proteinExistence type="inferred from homology"/>
<evidence type="ECO:0000313" key="19">
    <source>
        <dbReference type="Proteomes" id="UP000662637"/>
    </source>
</evidence>
<dbReference type="Pfam" id="PF21604">
    <property type="entry name" value="CRLF2_D1"/>
    <property type="match status" value="1"/>
</dbReference>
<evidence type="ECO:0000256" key="3">
    <source>
        <dbReference type="ARBA" id="ARBA00022692"/>
    </source>
</evidence>
<keyword evidence="4 15" id="KW-0732">Signal</keyword>
<accession>A0A834UJM0</accession>
<gene>
    <name evidence="18" type="ORF">GHT09_015371</name>
</gene>
<evidence type="ECO:0000313" key="18">
    <source>
        <dbReference type="EMBL" id="KAF7461279.1"/>
    </source>
</evidence>
<dbReference type="InterPro" id="IPR036116">
    <property type="entry name" value="FN3_sf"/>
</dbReference>
<evidence type="ECO:0000256" key="2">
    <source>
        <dbReference type="ARBA" id="ARBA00008159"/>
    </source>
</evidence>
<feature type="domain" description="Cytokine receptor-like factor 2-like D2" evidence="17">
    <location>
        <begin position="120"/>
        <end position="212"/>
    </location>
</feature>
<evidence type="ECO:0000256" key="7">
    <source>
        <dbReference type="ARBA" id="ARBA00023157"/>
    </source>
</evidence>
<feature type="signal peptide" evidence="15">
    <location>
        <begin position="1"/>
        <end position="25"/>
    </location>
</feature>
<dbReference type="InterPro" id="IPR048651">
    <property type="entry name" value="CRLF2-like_D1"/>
</dbReference>
<comment type="similarity">
    <text evidence="2">Belongs to the type I cytokine receptor family. Type 5 subfamily.</text>
</comment>
<evidence type="ECO:0000256" key="12">
    <source>
        <dbReference type="ARBA" id="ARBA00077227"/>
    </source>
</evidence>
<dbReference type="PANTHER" id="PTHR23037:SF28">
    <property type="entry name" value="ERYTHROPOIETIN RECEPTOR"/>
    <property type="match status" value="1"/>
</dbReference>
<reference evidence="18" key="1">
    <citation type="submission" date="2020-08" db="EMBL/GenBank/DDBJ databases">
        <authorList>
            <person name="Shumante A."/>
            <person name="Zimin A.V."/>
            <person name="Puiu D."/>
            <person name="Salzberg S.L."/>
        </authorList>
    </citation>
    <scope>NUCLEOTIDE SEQUENCE</scope>
    <source>
        <strain evidence="18">WC2-LM</strain>
        <tissue evidence="18">Liver</tissue>
    </source>
</reference>
<keyword evidence="7" id="KW-1015">Disulfide bond</keyword>
<dbReference type="Pfam" id="PF21605">
    <property type="entry name" value="CRLF2-like_D2"/>
    <property type="match status" value="1"/>
</dbReference>
<organism evidence="18 19">
    <name type="scientific">Marmota monax</name>
    <name type="common">Woodchuck</name>
    <dbReference type="NCBI Taxonomy" id="9995"/>
    <lineage>
        <taxon>Eukaryota</taxon>
        <taxon>Metazoa</taxon>
        <taxon>Chordata</taxon>
        <taxon>Craniata</taxon>
        <taxon>Vertebrata</taxon>
        <taxon>Euteleostomi</taxon>
        <taxon>Mammalia</taxon>
        <taxon>Eutheria</taxon>
        <taxon>Euarchontoglires</taxon>
        <taxon>Glires</taxon>
        <taxon>Rodentia</taxon>
        <taxon>Sciuromorpha</taxon>
        <taxon>Sciuridae</taxon>
        <taxon>Xerinae</taxon>
        <taxon>Marmotini</taxon>
        <taxon>Marmota</taxon>
    </lineage>
</organism>
<dbReference type="GO" id="GO:0009897">
    <property type="term" value="C:external side of plasma membrane"/>
    <property type="evidence" value="ECO:0007669"/>
    <property type="project" value="TreeGrafter"/>
</dbReference>
<comment type="function">
    <text evidence="10">Receptor for thymic stromal lymphopoietin (TSLP). Forms a functional complex with TSLP and IL7R which is capable of stimulating cell proliferation through activation of STAT3 and STAT5. Also activates JAK2. Implicated in the development of the hematopoietic system.</text>
</comment>